<dbReference type="InterPro" id="IPR009594">
    <property type="entry name" value="Tscrpt_reg_HTH_AraC_N"/>
</dbReference>
<feature type="domain" description="HTH araC/xylS-type" evidence="3">
    <location>
        <begin position="193"/>
        <end position="291"/>
    </location>
</feature>
<evidence type="ECO:0000259" key="3">
    <source>
        <dbReference type="PROSITE" id="PS01124"/>
    </source>
</evidence>
<evidence type="ECO:0000256" key="1">
    <source>
        <dbReference type="ARBA" id="ARBA00023015"/>
    </source>
</evidence>
<sequence>MSNALIEAVKRYTDQQAGKGSPFITAIDGMAILRADHEKPASHLIMKPALCVVVQGTKWTTFGDRRYDYPAGRALVVSVEMPAFSRVVEASPAEPFLAIVIQFDLAVMRDVMERLEAPPELEDNLGRGVFVTDFDGPLADCVLRMVRLLDTPRAIPILAPMIMREICYWLLTGPHGGEVAKVVLANSHAQRVVTAIHTLRDQFAETIRIEELAAVAQMSPSAFHRQFKALTSMTPLQYQKQLRLLEARHLMVTGDANAEVAAYQVGYESASQFSREYARMFGAPPRRDIASLKTVVA</sequence>
<dbReference type="PANTHER" id="PTHR43436">
    <property type="entry name" value="ARAC-FAMILY TRANSCRIPTIONAL REGULATOR"/>
    <property type="match status" value="1"/>
</dbReference>
<dbReference type="Pfam" id="PF12833">
    <property type="entry name" value="HTH_18"/>
    <property type="match status" value="1"/>
</dbReference>
<dbReference type="Gene3D" id="1.10.10.60">
    <property type="entry name" value="Homeodomain-like"/>
    <property type="match status" value="2"/>
</dbReference>
<keyword evidence="1" id="KW-0805">Transcription regulation</keyword>
<dbReference type="SMART" id="SM00342">
    <property type="entry name" value="HTH_ARAC"/>
    <property type="match status" value="1"/>
</dbReference>
<dbReference type="InterPro" id="IPR009057">
    <property type="entry name" value="Homeodomain-like_sf"/>
</dbReference>
<dbReference type="GO" id="GO:0003700">
    <property type="term" value="F:DNA-binding transcription factor activity"/>
    <property type="evidence" value="ECO:0007669"/>
    <property type="project" value="InterPro"/>
</dbReference>
<evidence type="ECO:0000313" key="5">
    <source>
        <dbReference type="Proteomes" id="UP000184693"/>
    </source>
</evidence>
<organism evidence="4 5">
    <name type="scientific">Paraburkholderia phenazinium</name>
    <dbReference type="NCBI Taxonomy" id="60549"/>
    <lineage>
        <taxon>Bacteria</taxon>
        <taxon>Pseudomonadati</taxon>
        <taxon>Pseudomonadota</taxon>
        <taxon>Betaproteobacteria</taxon>
        <taxon>Burkholderiales</taxon>
        <taxon>Burkholderiaceae</taxon>
        <taxon>Paraburkholderia</taxon>
    </lineage>
</organism>
<proteinExistence type="predicted"/>
<reference evidence="4 5" key="1">
    <citation type="submission" date="2016-11" db="EMBL/GenBank/DDBJ databases">
        <authorList>
            <person name="Jaros S."/>
            <person name="Januszkiewicz K."/>
            <person name="Wedrychowicz H."/>
        </authorList>
    </citation>
    <scope>NUCLEOTIDE SEQUENCE [LARGE SCALE GENOMIC DNA]</scope>
    <source>
        <strain evidence="4 5">GAS86</strain>
    </source>
</reference>
<accession>A0A1N6KH38</accession>
<gene>
    <name evidence="4" type="ORF">SAMN05444168_7184</name>
</gene>
<keyword evidence="4" id="KW-0238">DNA-binding</keyword>
<protein>
    <submittedName>
        <fullName evidence="4">AraC-type DNA-binding protein</fullName>
    </submittedName>
</protein>
<keyword evidence="2" id="KW-0804">Transcription</keyword>
<dbReference type="PROSITE" id="PS01124">
    <property type="entry name" value="HTH_ARAC_FAMILY_2"/>
    <property type="match status" value="1"/>
</dbReference>
<dbReference type="OrthoDB" id="34150at2"/>
<evidence type="ECO:0000256" key="2">
    <source>
        <dbReference type="ARBA" id="ARBA00023163"/>
    </source>
</evidence>
<dbReference type="Proteomes" id="UP000184693">
    <property type="component" value="Unassembled WGS sequence"/>
</dbReference>
<dbReference type="SUPFAM" id="SSF46689">
    <property type="entry name" value="Homeodomain-like"/>
    <property type="match status" value="2"/>
</dbReference>
<dbReference type="RefSeq" id="WP_074268898.1">
    <property type="nucleotide sequence ID" value="NZ_FSRM01000002.1"/>
</dbReference>
<dbReference type="PANTHER" id="PTHR43436:SF1">
    <property type="entry name" value="TRANSCRIPTIONAL REGULATORY PROTEIN"/>
    <property type="match status" value="1"/>
</dbReference>
<dbReference type="EMBL" id="FSRM01000002">
    <property type="protein sequence ID" value="SIO55885.1"/>
    <property type="molecule type" value="Genomic_DNA"/>
</dbReference>
<dbReference type="InterPro" id="IPR018060">
    <property type="entry name" value="HTH_AraC"/>
</dbReference>
<dbReference type="Pfam" id="PF06719">
    <property type="entry name" value="AraC_N"/>
    <property type="match status" value="1"/>
</dbReference>
<dbReference type="GO" id="GO:0043565">
    <property type="term" value="F:sequence-specific DNA binding"/>
    <property type="evidence" value="ECO:0007669"/>
    <property type="project" value="InterPro"/>
</dbReference>
<name>A0A1N6KH38_9BURK</name>
<evidence type="ECO:0000313" key="4">
    <source>
        <dbReference type="EMBL" id="SIO55885.1"/>
    </source>
</evidence>
<dbReference type="AlphaFoldDB" id="A0A1N6KH38"/>